<evidence type="ECO:0000313" key="1">
    <source>
        <dbReference type="EMBL" id="KAJ7363278.1"/>
    </source>
</evidence>
<dbReference type="AlphaFoldDB" id="A0A9X0CMX0"/>
<comment type="caution">
    <text evidence="1">The sequence shown here is derived from an EMBL/GenBank/DDBJ whole genome shotgun (WGS) entry which is preliminary data.</text>
</comment>
<proteinExistence type="predicted"/>
<reference evidence="1" key="1">
    <citation type="submission" date="2023-01" db="EMBL/GenBank/DDBJ databases">
        <title>Genome assembly of the deep-sea coral Lophelia pertusa.</title>
        <authorList>
            <person name="Herrera S."/>
            <person name="Cordes E."/>
        </authorList>
    </citation>
    <scope>NUCLEOTIDE SEQUENCE</scope>
    <source>
        <strain evidence="1">USNM1676648</strain>
        <tissue evidence="1">Polyp</tissue>
    </source>
</reference>
<sequence>MPAGAEFDDEDSDGYEFGSVNSVKSAPAQFNTTRTVNNDRQFGKDQMMLILQTLCRRLCLKHPSQEGVEDCCNKKERKRKRWISKTPSIFQQQRKSAKRSNFAPNKSQQAEAKKAASSLAVEDLRVAVVKGILLQFKNIWMMRCTLFLMAACAVSENTQRIRFSDVWSCCWRKNARVNVYDNLCHGPASRGHGRFVRTLWIAEQILRCSPMMDNHQVILPTQVITLGLQTLLIGCKWKQMPSEAALQTARIFKCLMPRG</sequence>
<name>A0A9X0CMX0_9CNID</name>
<accession>A0A9X0CMX0</accession>
<gene>
    <name evidence="1" type="ORF">OS493_011561</name>
</gene>
<protein>
    <submittedName>
        <fullName evidence="1">Uncharacterized protein</fullName>
    </submittedName>
</protein>
<dbReference type="Proteomes" id="UP001163046">
    <property type="component" value="Unassembled WGS sequence"/>
</dbReference>
<dbReference type="EMBL" id="MU827306">
    <property type="protein sequence ID" value="KAJ7363278.1"/>
    <property type="molecule type" value="Genomic_DNA"/>
</dbReference>
<organism evidence="1 2">
    <name type="scientific">Desmophyllum pertusum</name>
    <dbReference type="NCBI Taxonomy" id="174260"/>
    <lineage>
        <taxon>Eukaryota</taxon>
        <taxon>Metazoa</taxon>
        <taxon>Cnidaria</taxon>
        <taxon>Anthozoa</taxon>
        <taxon>Hexacorallia</taxon>
        <taxon>Scleractinia</taxon>
        <taxon>Caryophylliina</taxon>
        <taxon>Caryophylliidae</taxon>
        <taxon>Desmophyllum</taxon>
    </lineage>
</organism>
<evidence type="ECO:0000313" key="2">
    <source>
        <dbReference type="Proteomes" id="UP001163046"/>
    </source>
</evidence>
<keyword evidence="2" id="KW-1185">Reference proteome</keyword>